<evidence type="ECO:0000313" key="10">
    <source>
        <dbReference type="EMBL" id="PKI61572.1"/>
    </source>
</evidence>
<feature type="transmembrane region" description="Helical" evidence="8">
    <location>
        <begin position="232"/>
        <end position="252"/>
    </location>
</feature>
<evidence type="ECO:0000256" key="3">
    <source>
        <dbReference type="ARBA" id="ARBA00022692"/>
    </source>
</evidence>
<feature type="compositionally biased region" description="Basic and acidic residues" evidence="7">
    <location>
        <begin position="260"/>
        <end position="272"/>
    </location>
</feature>
<dbReference type="PANTHER" id="PTHR48007">
    <property type="entry name" value="LEUCINE-RICH REPEAT RECEPTOR-LIKE PROTEIN KINASE PXC1"/>
    <property type="match status" value="1"/>
</dbReference>
<comment type="caution">
    <text evidence="10">The sequence shown here is derived from an EMBL/GenBank/DDBJ whole genome shotgun (WGS) entry which is preliminary data.</text>
</comment>
<feature type="compositionally biased region" description="Basic and acidic residues" evidence="7">
    <location>
        <begin position="300"/>
        <end position="325"/>
    </location>
</feature>
<dbReference type="SUPFAM" id="SSF56112">
    <property type="entry name" value="Protein kinase-like (PK-like)"/>
    <property type="match status" value="1"/>
</dbReference>
<feature type="region of interest" description="Disordered" evidence="7">
    <location>
        <begin position="173"/>
        <end position="228"/>
    </location>
</feature>
<gene>
    <name evidence="10" type="ORF">CRG98_018068</name>
</gene>
<dbReference type="GO" id="GO:0005524">
    <property type="term" value="F:ATP binding"/>
    <property type="evidence" value="ECO:0007669"/>
    <property type="project" value="InterPro"/>
</dbReference>
<dbReference type="EMBL" id="PGOL01001028">
    <property type="protein sequence ID" value="PKI61572.1"/>
    <property type="molecule type" value="Genomic_DNA"/>
</dbReference>
<dbReference type="InterPro" id="IPR001611">
    <property type="entry name" value="Leu-rich_rpt"/>
</dbReference>
<dbReference type="GO" id="GO:0016020">
    <property type="term" value="C:membrane"/>
    <property type="evidence" value="ECO:0007669"/>
    <property type="project" value="UniProtKB-SubCell"/>
</dbReference>
<protein>
    <recommendedName>
        <fullName evidence="9">Protein kinase domain-containing protein</fullName>
    </recommendedName>
</protein>
<dbReference type="GO" id="GO:0004672">
    <property type="term" value="F:protein kinase activity"/>
    <property type="evidence" value="ECO:0007669"/>
    <property type="project" value="InterPro"/>
</dbReference>
<organism evidence="10 11">
    <name type="scientific">Punica granatum</name>
    <name type="common">Pomegranate</name>
    <dbReference type="NCBI Taxonomy" id="22663"/>
    <lineage>
        <taxon>Eukaryota</taxon>
        <taxon>Viridiplantae</taxon>
        <taxon>Streptophyta</taxon>
        <taxon>Embryophyta</taxon>
        <taxon>Tracheophyta</taxon>
        <taxon>Spermatophyta</taxon>
        <taxon>Magnoliopsida</taxon>
        <taxon>eudicotyledons</taxon>
        <taxon>Gunneridae</taxon>
        <taxon>Pentapetalae</taxon>
        <taxon>rosids</taxon>
        <taxon>malvids</taxon>
        <taxon>Myrtales</taxon>
        <taxon>Lythraceae</taxon>
        <taxon>Punica</taxon>
    </lineage>
</organism>
<dbReference type="FunFam" id="1.10.510.10:FF:000095">
    <property type="entry name" value="protein STRUBBELIG-RECEPTOR FAMILY 8"/>
    <property type="match status" value="1"/>
</dbReference>
<dbReference type="STRING" id="22663.A0A2I0JZ90"/>
<feature type="compositionally biased region" description="Low complexity" evidence="7">
    <location>
        <begin position="187"/>
        <end position="197"/>
    </location>
</feature>
<keyword evidence="11" id="KW-1185">Reference proteome</keyword>
<evidence type="ECO:0000256" key="5">
    <source>
        <dbReference type="ARBA" id="ARBA00022989"/>
    </source>
</evidence>
<evidence type="ECO:0000313" key="11">
    <source>
        <dbReference type="Proteomes" id="UP000233551"/>
    </source>
</evidence>
<evidence type="ECO:0000256" key="1">
    <source>
        <dbReference type="ARBA" id="ARBA00004370"/>
    </source>
</evidence>
<feature type="domain" description="Protein kinase" evidence="9">
    <location>
        <begin position="231"/>
        <end position="579"/>
    </location>
</feature>
<sequence length="579" mass="62122">MGSVKGVVSLRPLVALFFILTAPFCAGLTNLRDVTALNNLFVSLGYPPLRGWLLVGGDPCGDLWQGVECVFSNITALNLTNANLGGELGTTWDFPSIVSIDLSNNHIGGSIPSSLPHSLTQLSLGNNSITGVIPDAFQPLSTLIDLNIEKNLFSGPIPEKLLTVPNFKKDGNPFNTSVLPSPPAPSPVVADGPSPSRAAPPSPAAFPWKQAGGPFPGTPDSPSSGGSMSSKMVLVIAGLGALALILIGGLCLGMRRCTKEDKASKSSKRHDGSPIYSESLPRPNNHVEKAGPRELIGVTRSRDRIDHQRSASDHKPDRLKLDKNRMGLGSTANPPRPCRLGLPAEKVTTIPLASGGSTSRTHPAERVDPANTVARYDIASLQLVTNSFSQVNFIGEGTLGSVYRGELPNGKLSGDIWYLHETCQPPIVHRNFKSANVLLNDELEVQVSDCGLAPLFISSSQSSDLFLAANGYAAPEVESGAYTWQSDVYSFGVVMLELLTGRRPYERARPRGTQYLARWAISCLHDIDALSKMVDPLLNGFYPIKSLSRFADIISRCIQGEPEFRPLMSEVVQDLMQVV</sequence>
<dbReference type="Pfam" id="PF00560">
    <property type="entry name" value="LRR_1"/>
    <property type="match status" value="2"/>
</dbReference>
<comment type="subcellular location">
    <subcellularLocation>
        <location evidence="1">Membrane</location>
    </subcellularLocation>
</comment>
<proteinExistence type="predicted"/>
<reference evidence="10 11" key="1">
    <citation type="submission" date="2017-11" db="EMBL/GenBank/DDBJ databases">
        <title>De-novo sequencing of pomegranate (Punica granatum L.) genome.</title>
        <authorList>
            <person name="Akparov Z."/>
            <person name="Amiraslanov A."/>
            <person name="Hajiyeva S."/>
            <person name="Abbasov M."/>
            <person name="Kaur K."/>
            <person name="Hamwieh A."/>
            <person name="Solovyev V."/>
            <person name="Salamov A."/>
            <person name="Braich B."/>
            <person name="Kosarev P."/>
            <person name="Mahmoud A."/>
            <person name="Hajiyev E."/>
            <person name="Babayeva S."/>
            <person name="Izzatullayeva V."/>
            <person name="Mammadov A."/>
            <person name="Mammadov A."/>
            <person name="Sharifova S."/>
            <person name="Ojaghi J."/>
            <person name="Eynullazada K."/>
            <person name="Bayramov B."/>
            <person name="Abdulazimova A."/>
            <person name="Shahmuradov I."/>
        </authorList>
    </citation>
    <scope>NUCLEOTIDE SEQUENCE [LARGE SCALE GENOMIC DNA]</scope>
    <source>
        <strain evidence="11">cv. AG2017</strain>
        <tissue evidence="10">Leaf</tissue>
    </source>
</reference>
<evidence type="ECO:0000256" key="2">
    <source>
        <dbReference type="ARBA" id="ARBA00022614"/>
    </source>
</evidence>
<dbReference type="Gene3D" id="3.30.200.20">
    <property type="entry name" value="Phosphorylase Kinase, domain 1"/>
    <property type="match status" value="1"/>
</dbReference>
<dbReference type="InterPro" id="IPR011009">
    <property type="entry name" value="Kinase-like_dom_sf"/>
</dbReference>
<evidence type="ECO:0000259" key="9">
    <source>
        <dbReference type="PROSITE" id="PS50011"/>
    </source>
</evidence>
<dbReference type="AlphaFoldDB" id="A0A2I0JZ90"/>
<dbReference type="InterPro" id="IPR032675">
    <property type="entry name" value="LRR_dom_sf"/>
</dbReference>
<dbReference type="Pfam" id="PF00069">
    <property type="entry name" value="Pkinase"/>
    <property type="match status" value="1"/>
</dbReference>
<evidence type="ECO:0000256" key="8">
    <source>
        <dbReference type="SAM" id="Phobius"/>
    </source>
</evidence>
<accession>A0A2I0JZ90</accession>
<dbReference type="Proteomes" id="UP000233551">
    <property type="component" value="Unassembled WGS sequence"/>
</dbReference>
<dbReference type="SUPFAM" id="SSF52058">
    <property type="entry name" value="L domain-like"/>
    <property type="match status" value="1"/>
</dbReference>
<dbReference type="PANTHER" id="PTHR48007:SF22">
    <property type="entry name" value="PROTEIN STRUBBELIG-RECEPTOR FAMILY 3-LIKE ISOFORM X1"/>
    <property type="match status" value="1"/>
</dbReference>
<dbReference type="PROSITE" id="PS50011">
    <property type="entry name" value="PROTEIN_KINASE_DOM"/>
    <property type="match status" value="1"/>
</dbReference>
<keyword evidence="6 8" id="KW-0472">Membrane</keyword>
<keyword evidence="3 8" id="KW-0812">Transmembrane</keyword>
<evidence type="ECO:0000256" key="6">
    <source>
        <dbReference type="ARBA" id="ARBA00023136"/>
    </source>
</evidence>
<keyword evidence="5 8" id="KW-1133">Transmembrane helix</keyword>
<dbReference type="InterPro" id="IPR000719">
    <property type="entry name" value="Prot_kinase_dom"/>
</dbReference>
<name>A0A2I0JZ90_PUNGR</name>
<feature type="region of interest" description="Disordered" evidence="7">
    <location>
        <begin position="260"/>
        <end position="341"/>
    </location>
</feature>
<feature type="compositionally biased region" description="Low complexity" evidence="7">
    <location>
        <begin position="218"/>
        <end position="228"/>
    </location>
</feature>
<evidence type="ECO:0000256" key="7">
    <source>
        <dbReference type="SAM" id="MobiDB-lite"/>
    </source>
</evidence>
<evidence type="ECO:0000256" key="4">
    <source>
        <dbReference type="ARBA" id="ARBA00022737"/>
    </source>
</evidence>
<dbReference type="Gene3D" id="3.80.10.10">
    <property type="entry name" value="Ribonuclease Inhibitor"/>
    <property type="match status" value="1"/>
</dbReference>
<dbReference type="Gene3D" id="1.10.510.10">
    <property type="entry name" value="Transferase(Phosphotransferase) domain 1"/>
    <property type="match status" value="1"/>
</dbReference>
<dbReference type="InterPro" id="IPR046959">
    <property type="entry name" value="PRK1-6/SRF4-like"/>
</dbReference>
<keyword evidence="4" id="KW-0677">Repeat</keyword>
<keyword evidence="2" id="KW-0433">Leucine-rich repeat</keyword>